<evidence type="ECO:0000313" key="10">
    <source>
        <dbReference type="Proteomes" id="UP000032545"/>
    </source>
</evidence>
<dbReference type="SUPFAM" id="SSF53448">
    <property type="entry name" value="Nucleotide-diphospho-sugar transferases"/>
    <property type="match status" value="1"/>
</dbReference>
<evidence type="ECO:0000313" key="9">
    <source>
        <dbReference type="EMBL" id="KJE23926.1"/>
    </source>
</evidence>
<dbReference type="GO" id="GO:0016020">
    <property type="term" value="C:membrane"/>
    <property type="evidence" value="ECO:0007669"/>
    <property type="project" value="UniProtKB-SubCell"/>
</dbReference>
<feature type="transmembrane region" description="Helical" evidence="8">
    <location>
        <begin position="38"/>
        <end position="59"/>
    </location>
</feature>
<keyword evidence="10" id="KW-1185">Reference proteome</keyword>
<evidence type="ECO:0000256" key="7">
    <source>
        <dbReference type="SAM" id="MobiDB-lite"/>
    </source>
</evidence>
<keyword evidence="2" id="KW-0328">Glycosyltransferase</keyword>
<dbReference type="Proteomes" id="UP000032545">
    <property type="component" value="Unassembled WGS sequence"/>
</dbReference>
<evidence type="ECO:0000256" key="8">
    <source>
        <dbReference type="SAM" id="Phobius"/>
    </source>
</evidence>
<evidence type="ECO:0000256" key="1">
    <source>
        <dbReference type="ARBA" id="ARBA00004141"/>
    </source>
</evidence>
<comment type="caution">
    <text evidence="9">The sequence shown here is derived from an EMBL/GenBank/DDBJ whole genome shotgun (WGS) entry which is preliminary data.</text>
</comment>
<dbReference type="OrthoDB" id="7431422at2"/>
<keyword evidence="5 8" id="KW-1133">Transmembrane helix</keyword>
<dbReference type="InterPro" id="IPR029044">
    <property type="entry name" value="Nucleotide-diphossugar_trans"/>
</dbReference>
<keyword evidence="6 8" id="KW-0472">Membrane</keyword>
<evidence type="ECO:0000256" key="5">
    <source>
        <dbReference type="ARBA" id="ARBA00022989"/>
    </source>
</evidence>
<gene>
    <name evidence="9" type="ORF">FF36_01613</name>
</gene>
<dbReference type="Pfam" id="PF13641">
    <property type="entry name" value="Glyco_tranf_2_3"/>
    <property type="match status" value="1"/>
</dbReference>
<keyword evidence="4 8" id="KW-0812">Transmembrane</keyword>
<dbReference type="InterPro" id="IPR050321">
    <property type="entry name" value="Glycosyltr_2/OpgH_subfam"/>
</dbReference>
<reference evidence="10" key="1">
    <citation type="submission" date="2015-02" db="EMBL/GenBank/DDBJ databases">
        <title>Draft Genome of Frankia sp. CpI1-S.</title>
        <authorList>
            <person name="Oshone R.T."/>
            <person name="Ngom M."/>
            <person name="Ghodhbane-Gtari F."/>
            <person name="Gtari M."/>
            <person name="Morris K."/>
            <person name="Thomas K."/>
            <person name="Sen A."/>
            <person name="Tisa L.S."/>
        </authorList>
    </citation>
    <scope>NUCLEOTIDE SEQUENCE [LARGE SCALE GENOMIC DNA]</scope>
    <source>
        <strain evidence="10">CpI1-S</strain>
    </source>
</reference>
<keyword evidence="3 9" id="KW-0808">Transferase</keyword>
<dbReference type="EMBL" id="JYFN01000009">
    <property type="protein sequence ID" value="KJE23926.1"/>
    <property type="molecule type" value="Genomic_DNA"/>
</dbReference>
<dbReference type="RefSeq" id="WP_044884323.1">
    <property type="nucleotide sequence ID" value="NZ_JYFN01000009.1"/>
</dbReference>
<feature type="transmembrane region" description="Helical" evidence="8">
    <location>
        <begin position="534"/>
        <end position="554"/>
    </location>
</feature>
<proteinExistence type="predicted"/>
<organism evidence="9 10">
    <name type="scientific">Frankia torreyi</name>
    <dbReference type="NCBI Taxonomy" id="1856"/>
    <lineage>
        <taxon>Bacteria</taxon>
        <taxon>Bacillati</taxon>
        <taxon>Actinomycetota</taxon>
        <taxon>Actinomycetes</taxon>
        <taxon>Frankiales</taxon>
        <taxon>Frankiaceae</taxon>
        <taxon>Frankia</taxon>
    </lineage>
</organism>
<protein>
    <submittedName>
        <fullName evidence="9">Glycosyl transferase</fullName>
    </submittedName>
</protein>
<name>A0A0D8BIG8_9ACTN</name>
<feature type="region of interest" description="Disordered" evidence="7">
    <location>
        <begin position="1"/>
        <end position="32"/>
    </location>
</feature>
<feature type="transmembrane region" description="Helical" evidence="8">
    <location>
        <begin position="213"/>
        <end position="234"/>
    </location>
</feature>
<dbReference type="GO" id="GO:0016757">
    <property type="term" value="F:glycosyltransferase activity"/>
    <property type="evidence" value="ECO:0007669"/>
    <property type="project" value="UniProtKB-KW"/>
</dbReference>
<evidence type="ECO:0000256" key="2">
    <source>
        <dbReference type="ARBA" id="ARBA00022676"/>
    </source>
</evidence>
<dbReference type="PANTHER" id="PTHR43867:SF2">
    <property type="entry name" value="CELLULOSE SYNTHASE CATALYTIC SUBUNIT A [UDP-FORMING]"/>
    <property type="match status" value="1"/>
</dbReference>
<dbReference type="PATRIC" id="fig|1502723.3.peg.6477"/>
<feature type="transmembrane region" description="Helical" evidence="8">
    <location>
        <begin position="153"/>
        <end position="173"/>
    </location>
</feature>
<reference evidence="9 10" key="2">
    <citation type="journal article" date="2016" name="Genome Announc.">
        <title>Permanent Draft Genome Sequences for Two Variants of Frankia sp. Strain CpI1, the First Frankia Strain Isolated from Root Nodules of Comptonia peregrina.</title>
        <authorList>
            <person name="Oshone R."/>
            <person name="Hurst S.G.IV."/>
            <person name="Abebe-Akele F."/>
            <person name="Simpson S."/>
            <person name="Morris K."/>
            <person name="Thomas W.K."/>
            <person name="Tisa L.S."/>
        </authorList>
    </citation>
    <scope>NUCLEOTIDE SEQUENCE [LARGE SCALE GENOMIC DNA]</scope>
    <source>
        <strain evidence="10">CpI1-S</strain>
    </source>
</reference>
<dbReference type="PANTHER" id="PTHR43867">
    <property type="entry name" value="CELLULOSE SYNTHASE CATALYTIC SUBUNIT A [UDP-FORMING]"/>
    <property type="match status" value="1"/>
</dbReference>
<evidence type="ECO:0000256" key="6">
    <source>
        <dbReference type="ARBA" id="ARBA00023136"/>
    </source>
</evidence>
<comment type="subcellular location">
    <subcellularLocation>
        <location evidence="1">Membrane</location>
        <topology evidence="1">Multi-pass membrane protein</topology>
    </subcellularLocation>
</comment>
<accession>A0A0D8BIG8</accession>
<dbReference type="AlphaFoldDB" id="A0A0D8BIG8"/>
<dbReference type="Gene3D" id="3.90.550.10">
    <property type="entry name" value="Spore Coat Polysaccharide Biosynthesis Protein SpsA, Chain A"/>
    <property type="match status" value="1"/>
</dbReference>
<feature type="transmembrane region" description="Helical" evidence="8">
    <location>
        <begin position="560"/>
        <end position="584"/>
    </location>
</feature>
<evidence type="ECO:0000256" key="3">
    <source>
        <dbReference type="ARBA" id="ARBA00022679"/>
    </source>
</evidence>
<sequence>MTSDFEAPRPRAVPSGAARLSSAHNHRDPRVSARRRRLATAAWGIALHVALAALFAGPLAVEDGLAYLVPAALAVLAPRTFGRAGPRRPAAGWPRPGGAGGGLAVVRAAGRVDHRGARLPRIVQLACESVGWYVFTVAGSPDLRVASVDGPDLPGWLAATLGAAAAMGGTLLLSRHEPPVPAARHRRRALSVLAAAPLAAALAVRAAQHHHAVLLAAWTGVSLLMLLVAILTLVRGQYSWQLPERVHHVDLADVQAPRHRFSLIIPARDEPILGRTLTQILAGDYPADLLELVVMVSHDEVDRPTRRIAEQIAARHPNVRVIAPQGSQRSKPLSLEDARRHCTGDIVGIVDAESLIAGGLLTYVNTLALRQADVGIFQGGVQLMNVRGPGRQPRPAGVGRLRAALRRWNTGTSWWRARNCLEYYIWFMSRLRFQARARFIPLGGNTVFIRRSVLERLGGWDVACLTEDCDLGVRASVAGIRTTVFYHPDLTTREETPESLTKLIVQRTRWMMGFMQVLFKGDWRLLPGGRQRMMAAEMLAMPFFQAMAGVLLPVSGVLTLFLAAPTGLVIVFWLPLAASVMTVFSEQAAFREFTDAYELAVGRWDSVRLILSAPFYQLALSIAAVRATARLVRGRLEWEKTSHSGAHHGAGAGTGRFGLEAAS</sequence>
<feature type="transmembrane region" description="Helical" evidence="8">
    <location>
        <begin position="189"/>
        <end position="207"/>
    </location>
</feature>
<evidence type="ECO:0000256" key="4">
    <source>
        <dbReference type="ARBA" id="ARBA00022692"/>
    </source>
</evidence>